<reference evidence="12" key="1">
    <citation type="submission" date="2018-09" db="EMBL/GenBank/DDBJ databases">
        <title>The complete genome of Acinetobacter sp. strain WCHAc010005.</title>
        <authorList>
            <person name="Hu Y."/>
            <person name="Long H."/>
            <person name="Feng Y."/>
            <person name="Zong Z."/>
        </authorList>
    </citation>
    <scope>NUCLEOTIDE SEQUENCE [LARGE SCALE GENOMIC DNA]</scope>
    <source>
        <strain evidence="12">WCHAc010005</strain>
    </source>
</reference>
<keyword evidence="2" id="KW-0808">Transferase</keyword>
<evidence type="ECO:0000256" key="9">
    <source>
        <dbReference type="ARBA" id="ARBA00048173"/>
    </source>
</evidence>
<keyword evidence="6 11" id="KW-0695">RNA-directed DNA polymerase</keyword>
<dbReference type="GO" id="GO:0051607">
    <property type="term" value="P:defense response to virus"/>
    <property type="evidence" value="ECO:0007669"/>
    <property type="project" value="UniProtKB-KW"/>
</dbReference>
<dbReference type="EMBL" id="CP032134">
    <property type="protein sequence ID" value="AXY56025.1"/>
    <property type="molecule type" value="Genomic_DNA"/>
</dbReference>
<evidence type="ECO:0000259" key="10">
    <source>
        <dbReference type="PROSITE" id="PS50878"/>
    </source>
</evidence>
<gene>
    <name evidence="11" type="ORF">CDG60_05200</name>
</gene>
<dbReference type="CDD" id="cd03487">
    <property type="entry name" value="RT_Bac_retron_II"/>
    <property type="match status" value="1"/>
</dbReference>
<evidence type="ECO:0000256" key="3">
    <source>
        <dbReference type="ARBA" id="ARBA00022695"/>
    </source>
</evidence>
<evidence type="ECO:0000256" key="2">
    <source>
        <dbReference type="ARBA" id="ARBA00022679"/>
    </source>
</evidence>
<dbReference type="EC" id="2.7.7.49" evidence="1"/>
<dbReference type="KEGG" id="achi:CDG60_05200"/>
<comment type="catalytic activity">
    <reaction evidence="9">
        <text>DNA(n) + a 2'-deoxyribonucleoside 5'-triphosphate = DNA(n+1) + diphosphate</text>
        <dbReference type="Rhea" id="RHEA:22508"/>
        <dbReference type="Rhea" id="RHEA-COMP:17339"/>
        <dbReference type="Rhea" id="RHEA-COMP:17340"/>
        <dbReference type="ChEBI" id="CHEBI:33019"/>
        <dbReference type="ChEBI" id="CHEBI:61560"/>
        <dbReference type="ChEBI" id="CHEBI:173112"/>
        <dbReference type="EC" id="2.7.7.49"/>
    </reaction>
</comment>
<keyword evidence="7" id="KW-0051">Antiviral defense</keyword>
<sequence>MQLSQWETYFQDIGISEQYIDEYLEIISKLSKKKLPIIFEIEQFSKLVGIELNILYKMIFSPESFYHEFYIKKKKGGRRKIVVPFPSLLLIQRWIYKNILLKCTCHSNIHGFIQKKSIITNAKAHIGGRDFLKLDLQNFFPSISLNWVVRYFNELGYPKKISFYLARLCCYEEGLGQGAPTSPFLSNLLLFSLDKRLNNLAKKNESTYTRYADDIVFSGEKITKGFYSLVESIVGDFGLTLNESKTQLRKNKTQNIITGIVVVNDGIKIPKTYKKKIRQEIYYINKYGLMSHLSKIRNKNPTYLLSLLGKINYVLSVENDNQEFKDYQKKMENFIKNPLN</sequence>
<dbReference type="PANTHER" id="PTHR34047:SF7">
    <property type="entry name" value="RNA-DIRECTED DNA POLYMERASE"/>
    <property type="match status" value="1"/>
</dbReference>
<dbReference type="InterPro" id="IPR000123">
    <property type="entry name" value="Reverse_transcriptase_msDNA"/>
</dbReference>
<keyword evidence="3" id="KW-0548">Nucleotidyltransferase</keyword>
<evidence type="ECO:0000256" key="7">
    <source>
        <dbReference type="ARBA" id="ARBA00023118"/>
    </source>
</evidence>
<dbReference type="RefSeq" id="WP_087514273.1">
    <property type="nucleotide sequence ID" value="NZ_CP032134.1"/>
</dbReference>
<dbReference type="InterPro" id="IPR000477">
    <property type="entry name" value="RT_dom"/>
</dbReference>
<feature type="domain" description="Reverse transcriptase" evidence="10">
    <location>
        <begin position="1"/>
        <end position="262"/>
    </location>
</feature>
<dbReference type="GO" id="GO:0003964">
    <property type="term" value="F:RNA-directed DNA polymerase activity"/>
    <property type="evidence" value="ECO:0007669"/>
    <property type="project" value="UniProtKB-KW"/>
</dbReference>
<evidence type="ECO:0000256" key="5">
    <source>
        <dbReference type="ARBA" id="ARBA00022842"/>
    </source>
</evidence>
<dbReference type="PROSITE" id="PS50878">
    <property type="entry name" value="RT_POL"/>
    <property type="match status" value="1"/>
</dbReference>
<dbReference type="InterPro" id="IPR051083">
    <property type="entry name" value="GrpII_Intron_Splice-Mob/Def"/>
</dbReference>
<dbReference type="GO" id="GO:0003723">
    <property type="term" value="F:RNA binding"/>
    <property type="evidence" value="ECO:0007669"/>
    <property type="project" value="InterPro"/>
</dbReference>
<dbReference type="NCBIfam" id="NF038233">
    <property type="entry name" value="retron_St85_RT"/>
    <property type="match status" value="1"/>
</dbReference>
<dbReference type="Proteomes" id="UP000263753">
    <property type="component" value="Chromosome"/>
</dbReference>
<keyword evidence="5" id="KW-0460">Magnesium</keyword>
<name>A0A3B7LVL2_9GAMM</name>
<dbReference type="PRINTS" id="PR00866">
    <property type="entry name" value="RNADNAPOLMS"/>
</dbReference>
<dbReference type="Pfam" id="PF00078">
    <property type="entry name" value="RVT_1"/>
    <property type="match status" value="1"/>
</dbReference>
<proteinExistence type="inferred from homology"/>
<evidence type="ECO:0000313" key="11">
    <source>
        <dbReference type="EMBL" id="AXY56025.1"/>
    </source>
</evidence>
<evidence type="ECO:0000256" key="8">
    <source>
        <dbReference type="ARBA" id="ARBA00034120"/>
    </source>
</evidence>
<evidence type="ECO:0000256" key="6">
    <source>
        <dbReference type="ARBA" id="ARBA00022918"/>
    </source>
</evidence>
<evidence type="ECO:0000256" key="1">
    <source>
        <dbReference type="ARBA" id="ARBA00012493"/>
    </source>
</evidence>
<comment type="similarity">
    <text evidence="8">Belongs to the bacterial reverse transcriptase family.</text>
</comment>
<keyword evidence="4" id="KW-0479">Metal-binding</keyword>
<dbReference type="InterPro" id="IPR043502">
    <property type="entry name" value="DNA/RNA_pol_sf"/>
</dbReference>
<dbReference type="PANTHER" id="PTHR34047">
    <property type="entry name" value="NUCLEAR INTRON MATURASE 1, MITOCHONDRIAL-RELATED"/>
    <property type="match status" value="1"/>
</dbReference>
<dbReference type="AlphaFoldDB" id="A0A3B7LVL2"/>
<accession>A0A3B7LVL2</accession>
<dbReference type="GO" id="GO:0046872">
    <property type="term" value="F:metal ion binding"/>
    <property type="evidence" value="ECO:0007669"/>
    <property type="project" value="UniProtKB-KW"/>
</dbReference>
<protein>
    <recommendedName>
        <fullName evidence="1">RNA-directed DNA polymerase</fullName>
        <ecNumber evidence="1">2.7.7.49</ecNumber>
    </recommendedName>
</protein>
<dbReference type="SUPFAM" id="SSF56672">
    <property type="entry name" value="DNA/RNA polymerases"/>
    <property type="match status" value="1"/>
</dbReference>
<organism evidence="11 12">
    <name type="scientific">Acinetobacter chinensis</name>
    <dbReference type="NCBI Taxonomy" id="2004650"/>
    <lineage>
        <taxon>Bacteria</taxon>
        <taxon>Pseudomonadati</taxon>
        <taxon>Pseudomonadota</taxon>
        <taxon>Gammaproteobacteria</taxon>
        <taxon>Moraxellales</taxon>
        <taxon>Moraxellaceae</taxon>
        <taxon>Acinetobacter</taxon>
    </lineage>
</organism>
<evidence type="ECO:0000313" key="12">
    <source>
        <dbReference type="Proteomes" id="UP000263753"/>
    </source>
</evidence>
<evidence type="ECO:0000256" key="4">
    <source>
        <dbReference type="ARBA" id="ARBA00022723"/>
    </source>
</evidence>